<accession>A0A2G8TGD3</accession>
<organism evidence="1 2">
    <name type="scientific">Massilia eurypsychrophila</name>
    <dbReference type="NCBI Taxonomy" id="1485217"/>
    <lineage>
        <taxon>Bacteria</taxon>
        <taxon>Pseudomonadati</taxon>
        <taxon>Pseudomonadota</taxon>
        <taxon>Betaproteobacteria</taxon>
        <taxon>Burkholderiales</taxon>
        <taxon>Oxalobacteraceae</taxon>
        <taxon>Telluria group</taxon>
        <taxon>Massilia</taxon>
    </lineage>
</organism>
<comment type="caution">
    <text evidence="1">The sequence shown here is derived from an EMBL/GenBank/DDBJ whole genome shotgun (WGS) entry which is preliminary data.</text>
</comment>
<proteinExistence type="predicted"/>
<dbReference type="Proteomes" id="UP000230390">
    <property type="component" value="Unassembled WGS sequence"/>
</dbReference>
<dbReference type="OrthoDB" id="5625257at2"/>
<reference evidence="1 2" key="1">
    <citation type="submission" date="2017-10" db="EMBL/GenBank/DDBJ databases">
        <title>Massilia psychrophilum sp. nov., a novel purple-pigmented bacterium isolated from Tianshan glacier, Xinjiang Municipality, China.</title>
        <authorList>
            <person name="Wang H."/>
        </authorList>
    </citation>
    <scope>NUCLEOTIDE SEQUENCE [LARGE SCALE GENOMIC DNA]</scope>
    <source>
        <strain evidence="1 2">JCM 30074</strain>
    </source>
</reference>
<protein>
    <submittedName>
        <fullName evidence="1">Uncharacterized protein</fullName>
    </submittedName>
</protein>
<gene>
    <name evidence="1" type="ORF">CR105_11665</name>
</gene>
<dbReference type="RefSeq" id="WP_099788617.1">
    <property type="nucleotide sequence ID" value="NZ_JBHLYV010000032.1"/>
</dbReference>
<dbReference type="AlphaFoldDB" id="A0A2G8TGD3"/>
<keyword evidence="2" id="KW-1185">Reference proteome</keyword>
<evidence type="ECO:0000313" key="2">
    <source>
        <dbReference type="Proteomes" id="UP000230390"/>
    </source>
</evidence>
<name>A0A2G8TGD3_9BURK</name>
<evidence type="ECO:0000313" key="1">
    <source>
        <dbReference type="EMBL" id="PIL45112.1"/>
    </source>
</evidence>
<dbReference type="EMBL" id="PDOC01000005">
    <property type="protein sequence ID" value="PIL45112.1"/>
    <property type="molecule type" value="Genomic_DNA"/>
</dbReference>
<sequence>MSESPLNFTPFANEADVLEVGDLTVENRLDRITIAGEVDLTLDKAGLARAKLLLRLLAAAVANMEASPLPDALPPAGTQTVDNPFN</sequence>